<dbReference type="EMBL" id="CP007055">
    <property type="protein sequence ID" value="AHG01141.1"/>
    <property type="molecule type" value="Genomic_DNA"/>
</dbReference>
<keyword evidence="2" id="KW-1185">Reference proteome</keyword>
<organism evidence="1 2">
    <name type="scientific">Halostagnicola larsenii XH-48</name>
    <dbReference type="NCBI Taxonomy" id="797299"/>
    <lineage>
        <taxon>Archaea</taxon>
        <taxon>Methanobacteriati</taxon>
        <taxon>Methanobacteriota</taxon>
        <taxon>Stenosarchaea group</taxon>
        <taxon>Halobacteria</taxon>
        <taxon>Halobacteriales</taxon>
        <taxon>Natrialbaceae</taxon>
        <taxon>Halostagnicola</taxon>
    </lineage>
</organism>
<dbReference type="Proteomes" id="UP000019024">
    <property type="component" value="Chromosome"/>
</dbReference>
<evidence type="ECO:0000313" key="1">
    <source>
        <dbReference type="EMBL" id="AHG01141.1"/>
    </source>
</evidence>
<evidence type="ECO:0000313" key="2">
    <source>
        <dbReference type="Proteomes" id="UP000019024"/>
    </source>
</evidence>
<gene>
    <name evidence="1" type="ORF">HALLA_17855</name>
</gene>
<reference evidence="1 2" key="1">
    <citation type="submission" date="2014-01" db="EMBL/GenBank/DDBJ databases">
        <authorList>
            <consortium name="DOE Joint Genome Institute"/>
            <person name="Anderson I."/>
            <person name="Huntemann M."/>
            <person name="Han J."/>
            <person name="Chen A."/>
            <person name="Kyrpides N."/>
            <person name="Mavromatis K."/>
            <person name="Markowitz V."/>
            <person name="Palaniappan K."/>
            <person name="Ivanova N."/>
            <person name="Schaumberg A."/>
            <person name="Pati A."/>
            <person name="Liolios K."/>
            <person name="Nordberg H.P."/>
            <person name="Cantor M.N."/>
            <person name="Hua S.X."/>
            <person name="Woyke T."/>
        </authorList>
    </citation>
    <scope>NUCLEOTIDE SEQUENCE [LARGE SCALE GENOMIC DNA]</scope>
    <source>
        <strain evidence="1 2">XH-48</strain>
    </source>
</reference>
<accession>W0JQY0</accession>
<proteinExistence type="predicted"/>
<sequence>MLDPTPSFFVRIRFRDGGARSEYGLDRTVQFGTDRSLQ</sequence>
<name>W0JQY0_9EURY</name>
<dbReference type="KEGG" id="hlr:HALLA_17855"/>
<dbReference type="AlphaFoldDB" id="W0JQY0"/>
<dbReference type="HOGENOM" id="CLU_3322838_0_0_2"/>
<protein>
    <submittedName>
        <fullName evidence="1">Uncharacterized protein</fullName>
    </submittedName>
</protein>